<dbReference type="GO" id="GO:1902742">
    <property type="term" value="P:apoptotic process involved in development"/>
    <property type="evidence" value="ECO:0007669"/>
    <property type="project" value="TreeGrafter"/>
</dbReference>
<feature type="transmembrane region" description="Helical" evidence="7">
    <location>
        <begin position="48"/>
        <end position="65"/>
    </location>
</feature>
<keyword evidence="6 7" id="KW-0472">Membrane</keyword>
<keyword evidence="9" id="KW-1185">Reference proteome</keyword>
<keyword evidence="3" id="KW-1003">Cell membrane</keyword>
<dbReference type="KEGG" id="btab:109035706"/>
<gene>
    <name evidence="8" type="ORF">BEMITA_LOCUS6616</name>
</gene>
<feature type="transmembrane region" description="Helical" evidence="7">
    <location>
        <begin position="215"/>
        <end position="234"/>
    </location>
</feature>
<evidence type="ECO:0000256" key="7">
    <source>
        <dbReference type="RuleBase" id="RU910716"/>
    </source>
</evidence>
<feature type="transmembrane region" description="Helical" evidence="7">
    <location>
        <begin position="352"/>
        <end position="370"/>
    </location>
</feature>
<dbReference type="PANTHER" id="PTHR16024">
    <property type="entry name" value="XK-RELATED PROTEIN"/>
    <property type="match status" value="1"/>
</dbReference>
<feature type="transmembrane region" description="Helical" evidence="7">
    <location>
        <begin position="382"/>
        <end position="404"/>
    </location>
</feature>
<accession>A0A9P0AC29</accession>
<dbReference type="Proteomes" id="UP001152759">
    <property type="component" value="Chromosome 3"/>
</dbReference>
<organism evidence="8 9">
    <name type="scientific">Bemisia tabaci</name>
    <name type="common">Sweetpotato whitefly</name>
    <name type="synonym">Aleurodes tabaci</name>
    <dbReference type="NCBI Taxonomy" id="7038"/>
    <lineage>
        <taxon>Eukaryota</taxon>
        <taxon>Metazoa</taxon>
        <taxon>Ecdysozoa</taxon>
        <taxon>Arthropoda</taxon>
        <taxon>Hexapoda</taxon>
        <taxon>Insecta</taxon>
        <taxon>Pterygota</taxon>
        <taxon>Neoptera</taxon>
        <taxon>Paraneoptera</taxon>
        <taxon>Hemiptera</taxon>
        <taxon>Sternorrhyncha</taxon>
        <taxon>Aleyrodoidea</taxon>
        <taxon>Aleyrodidae</taxon>
        <taxon>Aleyrodinae</taxon>
        <taxon>Bemisia</taxon>
    </lineage>
</organism>
<dbReference type="Pfam" id="PF09815">
    <property type="entry name" value="XK-related"/>
    <property type="match status" value="1"/>
</dbReference>
<dbReference type="AlphaFoldDB" id="A0A9P0AC29"/>
<sequence>MEPEFHKVDYENSKFPRGKELTFRSNSYPEGSIIVSDETDKLPSNLHVSYWDILAILISISSHIIDVLLDMNLAYRYYLSGKNVYVILTIIFISFPAFVNTAVSIRMYMLDEFETSATMRRLIRTYKISWIFILAFQLAPVIRYIDSLSYALKSRKAEKRKDFASQRKYYELMLKEDSDVALLRVLECFLEAAPQQILQVAIVLVEKKKGSTFQIMHQAGSIISSLLSMAWSMASYHRSVRFAQENKQNMSWPATAIQFMWHFMITVARILSIGAVASAFPIWTFSASALHWILMCLWLAILERTRLCLSKNPQKQVNERTSELLFCAILGLVYIFTYLTPGEGKTRNRYLIYYPLCFLENTAGIILWSLTADSNIRHSWYYVPLIISSIVPFLIGIVFMVIYYKYFHPQTAQKIHLPFCCTFQPNVASPLSPQGLDPNYRFNYISDINAKLNSAQMPESL</sequence>
<comment type="subcellular location">
    <subcellularLocation>
        <location evidence="1">Cell membrane</location>
        <topology evidence="1">Multi-pass membrane protein</topology>
    </subcellularLocation>
    <subcellularLocation>
        <location evidence="7">Membrane</location>
        <topology evidence="7">Multi-pass membrane protein</topology>
    </subcellularLocation>
</comment>
<evidence type="ECO:0000313" key="9">
    <source>
        <dbReference type="Proteomes" id="UP001152759"/>
    </source>
</evidence>
<feature type="transmembrane region" description="Helical" evidence="7">
    <location>
        <begin position="323"/>
        <end position="340"/>
    </location>
</feature>
<dbReference type="EMBL" id="OU963864">
    <property type="protein sequence ID" value="CAH0387619.1"/>
    <property type="molecule type" value="Genomic_DNA"/>
</dbReference>
<keyword evidence="4 7" id="KW-0812">Transmembrane</keyword>
<dbReference type="OrthoDB" id="6136301at2759"/>
<evidence type="ECO:0000256" key="4">
    <source>
        <dbReference type="ARBA" id="ARBA00022692"/>
    </source>
</evidence>
<dbReference type="GO" id="GO:0070782">
    <property type="term" value="P:phosphatidylserine exposure on apoptotic cell surface"/>
    <property type="evidence" value="ECO:0007669"/>
    <property type="project" value="TreeGrafter"/>
</dbReference>
<name>A0A9P0AC29_BEMTA</name>
<feature type="transmembrane region" description="Helical" evidence="7">
    <location>
        <begin position="85"/>
        <end position="105"/>
    </location>
</feature>
<dbReference type="GO" id="GO:0043652">
    <property type="term" value="P:engulfment of apoptotic cell"/>
    <property type="evidence" value="ECO:0007669"/>
    <property type="project" value="TreeGrafter"/>
</dbReference>
<dbReference type="InterPro" id="IPR018629">
    <property type="entry name" value="XK-rel"/>
</dbReference>
<evidence type="ECO:0000313" key="8">
    <source>
        <dbReference type="EMBL" id="CAH0387619.1"/>
    </source>
</evidence>
<dbReference type="PANTHER" id="PTHR16024:SF6">
    <property type="entry name" value="XK-RELATED PROTEIN"/>
    <property type="match status" value="1"/>
</dbReference>
<evidence type="ECO:0000256" key="3">
    <source>
        <dbReference type="ARBA" id="ARBA00022475"/>
    </source>
</evidence>
<proteinExistence type="inferred from homology"/>
<evidence type="ECO:0000256" key="1">
    <source>
        <dbReference type="ARBA" id="ARBA00004651"/>
    </source>
</evidence>
<dbReference type="GO" id="GO:0005886">
    <property type="term" value="C:plasma membrane"/>
    <property type="evidence" value="ECO:0007669"/>
    <property type="project" value="UniProtKB-SubCell"/>
</dbReference>
<reference evidence="8" key="1">
    <citation type="submission" date="2021-12" db="EMBL/GenBank/DDBJ databases">
        <authorList>
            <person name="King R."/>
        </authorList>
    </citation>
    <scope>NUCLEOTIDE SEQUENCE</scope>
</reference>
<protein>
    <recommendedName>
        <fullName evidence="7">XK-related protein</fullName>
    </recommendedName>
</protein>
<keyword evidence="5 7" id="KW-1133">Transmembrane helix</keyword>
<evidence type="ECO:0000256" key="2">
    <source>
        <dbReference type="ARBA" id="ARBA00008789"/>
    </source>
</evidence>
<feature type="transmembrane region" description="Helical" evidence="7">
    <location>
        <begin position="255"/>
        <end position="276"/>
    </location>
</feature>
<comment type="similarity">
    <text evidence="2 7">Belongs to the XK family.</text>
</comment>
<feature type="transmembrane region" description="Helical" evidence="7">
    <location>
        <begin position="282"/>
        <end position="302"/>
    </location>
</feature>
<dbReference type="InterPro" id="IPR050895">
    <property type="entry name" value="XK-related_scramblase"/>
</dbReference>
<evidence type="ECO:0000256" key="6">
    <source>
        <dbReference type="ARBA" id="ARBA00023136"/>
    </source>
</evidence>
<feature type="transmembrane region" description="Helical" evidence="7">
    <location>
        <begin position="126"/>
        <end position="145"/>
    </location>
</feature>
<evidence type="ECO:0000256" key="5">
    <source>
        <dbReference type="ARBA" id="ARBA00022989"/>
    </source>
</evidence>